<dbReference type="InterPro" id="IPR019127">
    <property type="entry name" value="Exosortase"/>
</dbReference>
<sequence>MTAAVPIKTRPALDFARRYPLLVLALIATVLPTLYAMATESWSTEAGVHGPLVLATAVWLVWRNWDEIMAEARPGNLWLAVPALVLMSAFYVFGRAFNFLLIEVAALLAALVIIAYAFVGPRILMKMWFPLVYLLFLIPLPGWMMDSITQPLKILVSDITTWLLSLAGYPITQVGVTIYIAQYQLLVEDACAGLNSLISLTAVGLFYIYLMHNASWRYSLLLMTLLLPIAIAANVVRVIILVLLTYYAGNEVAQGYLHDFAGIVTFVSALLLIFGIDKLLSPVRRRLTDGKKETAHAEAA</sequence>
<feature type="transmembrane region" description="Helical" evidence="8">
    <location>
        <begin position="222"/>
        <end position="248"/>
    </location>
</feature>
<dbReference type="InterPro" id="IPR013426">
    <property type="entry name" value="EpsH-like"/>
</dbReference>
<keyword evidence="10" id="KW-1185">Reference proteome</keyword>
<reference evidence="9 10" key="1">
    <citation type="submission" date="2019-06" db="EMBL/GenBank/DDBJ databases">
        <authorList>
            <person name="Lee I."/>
            <person name="Jang G.I."/>
            <person name="Hwang C.Y."/>
        </authorList>
    </citation>
    <scope>NUCLEOTIDE SEQUENCE [LARGE SCALE GENOMIC DNA]</scope>
    <source>
        <strain evidence="9 10">PAMC 28131</strain>
    </source>
</reference>
<evidence type="ECO:0000313" key="9">
    <source>
        <dbReference type="EMBL" id="TPE59853.1"/>
    </source>
</evidence>
<proteinExistence type="predicted"/>
<feature type="transmembrane region" description="Helical" evidence="8">
    <location>
        <begin position="99"/>
        <end position="120"/>
    </location>
</feature>
<evidence type="ECO:0000256" key="1">
    <source>
        <dbReference type="ARBA" id="ARBA00004651"/>
    </source>
</evidence>
<comment type="caution">
    <text evidence="9">The sequence shown here is derived from an EMBL/GenBank/DDBJ whole genome shotgun (WGS) entry which is preliminary data.</text>
</comment>
<evidence type="ECO:0000256" key="3">
    <source>
        <dbReference type="ARBA" id="ARBA00022670"/>
    </source>
</evidence>
<keyword evidence="6 8" id="KW-1133">Transmembrane helix</keyword>
<dbReference type="AlphaFoldDB" id="A0A501XHS8"/>
<keyword evidence="5 9" id="KW-0378">Hydrolase</keyword>
<dbReference type="InterPro" id="IPR026392">
    <property type="entry name" value="Exo/Archaeosortase_dom"/>
</dbReference>
<evidence type="ECO:0000256" key="2">
    <source>
        <dbReference type="ARBA" id="ARBA00022475"/>
    </source>
</evidence>
<evidence type="ECO:0000256" key="5">
    <source>
        <dbReference type="ARBA" id="ARBA00022801"/>
    </source>
</evidence>
<name>A0A501XHS8_9SPHN</name>
<feature type="transmembrane region" description="Helical" evidence="8">
    <location>
        <begin position="192"/>
        <end position="210"/>
    </location>
</feature>
<gene>
    <name evidence="9" type="primary">xrt</name>
    <name evidence="9" type="ORF">FJQ54_12900</name>
</gene>
<evidence type="ECO:0000256" key="6">
    <source>
        <dbReference type="ARBA" id="ARBA00022989"/>
    </source>
</evidence>
<dbReference type="EC" id="3.4.22.-" evidence="9"/>
<dbReference type="GO" id="GO:0006508">
    <property type="term" value="P:proteolysis"/>
    <property type="evidence" value="ECO:0007669"/>
    <property type="project" value="UniProtKB-KW"/>
</dbReference>
<keyword evidence="3" id="KW-0645">Protease</keyword>
<dbReference type="Pfam" id="PF09721">
    <property type="entry name" value="Exosortase_EpsH"/>
    <property type="match status" value="1"/>
</dbReference>
<dbReference type="NCBIfam" id="TIGR02602">
    <property type="entry name" value="8TM_EpsH"/>
    <property type="match status" value="1"/>
</dbReference>
<evidence type="ECO:0000313" key="10">
    <source>
        <dbReference type="Proteomes" id="UP000319897"/>
    </source>
</evidence>
<organism evidence="9 10">
    <name type="scientific">Sandaracinobacter neustonicus</name>
    <dbReference type="NCBI Taxonomy" id="1715348"/>
    <lineage>
        <taxon>Bacteria</taxon>
        <taxon>Pseudomonadati</taxon>
        <taxon>Pseudomonadota</taxon>
        <taxon>Alphaproteobacteria</taxon>
        <taxon>Sphingomonadales</taxon>
        <taxon>Sphingosinicellaceae</taxon>
        <taxon>Sandaracinobacter</taxon>
    </lineage>
</organism>
<feature type="transmembrane region" description="Helical" evidence="8">
    <location>
        <begin position="260"/>
        <end position="280"/>
    </location>
</feature>
<keyword evidence="4 8" id="KW-0812">Transmembrane</keyword>
<evidence type="ECO:0000256" key="7">
    <source>
        <dbReference type="ARBA" id="ARBA00023136"/>
    </source>
</evidence>
<accession>A0A501XHS8</accession>
<dbReference type="Proteomes" id="UP000319897">
    <property type="component" value="Unassembled WGS sequence"/>
</dbReference>
<keyword evidence="2" id="KW-1003">Cell membrane</keyword>
<evidence type="ECO:0000256" key="8">
    <source>
        <dbReference type="SAM" id="Phobius"/>
    </source>
</evidence>
<protein>
    <submittedName>
        <fullName evidence="9">Exosortase</fullName>
        <ecNumber evidence="9">3.4.22.-</ecNumber>
    </submittedName>
</protein>
<dbReference type="GO" id="GO:0008233">
    <property type="term" value="F:peptidase activity"/>
    <property type="evidence" value="ECO:0007669"/>
    <property type="project" value="UniProtKB-KW"/>
</dbReference>
<dbReference type="NCBIfam" id="NF035943">
    <property type="entry name" value="exosort_XrtV"/>
    <property type="match status" value="1"/>
</dbReference>
<evidence type="ECO:0000256" key="4">
    <source>
        <dbReference type="ARBA" id="ARBA00022692"/>
    </source>
</evidence>
<dbReference type="GO" id="GO:0005886">
    <property type="term" value="C:plasma membrane"/>
    <property type="evidence" value="ECO:0007669"/>
    <property type="project" value="UniProtKB-SubCell"/>
</dbReference>
<comment type="subcellular location">
    <subcellularLocation>
        <location evidence="1">Cell membrane</location>
        <topology evidence="1">Multi-pass membrane protein</topology>
    </subcellularLocation>
</comment>
<keyword evidence="7 8" id="KW-0472">Membrane</keyword>
<feature type="transmembrane region" description="Helical" evidence="8">
    <location>
        <begin position="77"/>
        <end position="93"/>
    </location>
</feature>
<feature type="transmembrane region" description="Helical" evidence="8">
    <location>
        <begin position="127"/>
        <end position="145"/>
    </location>
</feature>
<dbReference type="OrthoDB" id="9797363at2"/>
<dbReference type="NCBIfam" id="TIGR04178">
    <property type="entry name" value="exo_archaeo"/>
    <property type="match status" value="1"/>
</dbReference>
<feature type="transmembrane region" description="Helical" evidence="8">
    <location>
        <begin position="46"/>
        <end position="65"/>
    </location>
</feature>
<dbReference type="EMBL" id="VFSU01000029">
    <property type="protein sequence ID" value="TPE59853.1"/>
    <property type="molecule type" value="Genomic_DNA"/>
</dbReference>